<proteinExistence type="predicted"/>
<evidence type="ECO:0000256" key="2">
    <source>
        <dbReference type="SAM" id="SignalP"/>
    </source>
</evidence>
<evidence type="ECO:0000313" key="3">
    <source>
        <dbReference type="EMBL" id="KAL2044622.1"/>
    </source>
</evidence>
<organism evidence="3 4">
    <name type="scientific">Lepraria finkii</name>
    <dbReference type="NCBI Taxonomy" id="1340010"/>
    <lineage>
        <taxon>Eukaryota</taxon>
        <taxon>Fungi</taxon>
        <taxon>Dikarya</taxon>
        <taxon>Ascomycota</taxon>
        <taxon>Pezizomycotina</taxon>
        <taxon>Lecanoromycetes</taxon>
        <taxon>OSLEUM clade</taxon>
        <taxon>Lecanoromycetidae</taxon>
        <taxon>Lecanorales</taxon>
        <taxon>Lecanorineae</taxon>
        <taxon>Stereocaulaceae</taxon>
        <taxon>Lepraria</taxon>
    </lineage>
</organism>
<evidence type="ECO:0000313" key="4">
    <source>
        <dbReference type="Proteomes" id="UP001590951"/>
    </source>
</evidence>
<protein>
    <submittedName>
        <fullName evidence="3">Uncharacterized protein</fullName>
    </submittedName>
</protein>
<gene>
    <name evidence="3" type="ORF">ABVK25_012305</name>
</gene>
<reference evidence="3 4" key="1">
    <citation type="submission" date="2024-09" db="EMBL/GenBank/DDBJ databases">
        <title>Rethinking Asexuality: The Enigmatic Case of Functional Sexual Genes in Lepraria (Stereocaulaceae).</title>
        <authorList>
            <person name="Doellman M."/>
            <person name="Sun Y."/>
            <person name="Barcenas-Pena A."/>
            <person name="Lumbsch H.T."/>
            <person name="Grewe F."/>
        </authorList>
    </citation>
    <scope>NUCLEOTIDE SEQUENCE [LARGE SCALE GENOMIC DNA]</scope>
    <source>
        <strain evidence="3 4">Grewe 0041</strain>
    </source>
</reference>
<feature type="region of interest" description="Disordered" evidence="1">
    <location>
        <begin position="179"/>
        <end position="227"/>
    </location>
</feature>
<evidence type="ECO:0000256" key="1">
    <source>
        <dbReference type="SAM" id="MobiDB-lite"/>
    </source>
</evidence>
<feature type="compositionally biased region" description="Low complexity" evidence="1">
    <location>
        <begin position="203"/>
        <end position="227"/>
    </location>
</feature>
<dbReference type="EMBL" id="JBHFEH010000177">
    <property type="protein sequence ID" value="KAL2044622.1"/>
    <property type="molecule type" value="Genomic_DNA"/>
</dbReference>
<name>A0ABR4AFN1_9LECA</name>
<feature type="signal peptide" evidence="2">
    <location>
        <begin position="1"/>
        <end position="21"/>
    </location>
</feature>
<comment type="caution">
    <text evidence="3">The sequence shown here is derived from an EMBL/GenBank/DDBJ whole genome shotgun (WGS) entry which is preliminary data.</text>
</comment>
<feature type="compositionally biased region" description="Polar residues" evidence="1">
    <location>
        <begin position="102"/>
        <end position="122"/>
    </location>
</feature>
<keyword evidence="4" id="KW-1185">Reference proteome</keyword>
<keyword evidence="2" id="KW-0732">Signal</keyword>
<sequence>MILRIVLCSFLLYLLPTLVICQATVSAGVISTSLGASTSANFSASATSPSAGSFPLTYSNGAHLNPKAGLHCQLGASRRVVCQQVSNSMSATGPAAARTSFPLSINSTTPQAGASANASATGQLPEKDPSRVPGEIAVAGLVGGAVGAAVYDYYNAMQDAAAGGYGAVQDSGEWIELQEERNPEPETAELPTEGPTEAPSAMQTSYPQSTPSSTQAPSTSRASSNSSIASITLAPSARQYSQDWIMPNNSVDMAAISDVAAILQSEFQSVGLTRLISTAGANSSNASIPLSGSVPLSVSISSISSGDFITLSEPGSSSSQPVAVPNASPAAKKLPQDVSKAKATAAWSAFQYAAAKAGKLIPTSIVPADCFSTGNGLSCCFDQQAASGDENNGDGAYVCNQGPAYQDISGDAG</sequence>
<dbReference type="Proteomes" id="UP001590951">
    <property type="component" value="Unassembled WGS sequence"/>
</dbReference>
<feature type="region of interest" description="Disordered" evidence="1">
    <location>
        <begin position="102"/>
        <end position="131"/>
    </location>
</feature>
<accession>A0ABR4AFN1</accession>
<feature type="chain" id="PRO_5046894742" evidence="2">
    <location>
        <begin position="22"/>
        <end position="413"/>
    </location>
</feature>